<evidence type="ECO:0000256" key="2">
    <source>
        <dbReference type="ARBA" id="ARBA00023125"/>
    </source>
</evidence>
<dbReference type="GO" id="GO:0005829">
    <property type="term" value="C:cytosol"/>
    <property type="evidence" value="ECO:0007669"/>
    <property type="project" value="TreeGrafter"/>
</dbReference>
<gene>
    <name evidence="4" type="ORF">F6X53_29325</name>
</gene>
<accession>A0A6L3SPI7</accession>
<name>A0A6L3SPI7_9HYPH</name>
<evidence type="ECO:0000313" key="4">
    <source>
        <dbReference type="EMBL" id="KAB1071130.1"/>
    </source>
</evidence>
<evidence type="ECO:0000256" key="3">
    <source>
        <dbReference type="RuleBase" id="RU003939"/>
    </source>
</evidence>
<dbReference type="SUPFAM" id="SSF47729">
    <property type="entry name" value="IHF-like DNA-binding proteins"/>
    <property type="match status" value="1"/>
</dbReference>
<comment type="similarity">
    <text evidence="1 3">Belongs to the bacterial histone-like protein family.</text>
</comment>
<dbReference type="EMBL" id="VZZK01000056">
    <property type="protein sequence ID" value="KAB1071130.1"/>
    <property type="molecule type" value="Genomic_DNA"/>
</dbReference>
<keyword evidence="5" id="KW-1185">Reference proteome</keyword>
<dbReference type="InterPro" id="IPR000119">
    <property type="entry name" value="Hist_DNA-bd"/>
</dbReference>
<dbReference type="PRINTS" id="PR01727">
    <property type="entry name" value="DNABINDINGHU"/>
</dbReference>
<dbReference type="Gene3D" id="4.10.520.10">
    <property type="entry name" value="IHF-like DNA-binding proteins"/>
    <property type="match status" value="1"/>
</dbReference>
<dbReference type="Pfam" id="PF00216">
    <property type="entry name" value="Bac_DNA_binding"/>
    <property type="match status" value="1"/>
</dbReference>
<dbReference type="NCBIfam" id="NF001222">
    <property type="entry name" value="PRK00199.1"/>
    <property type="match status" value="1"/>
</dbReference>
<comment type="caution">
    <text evidence="4">The sequence shown here is derived from an EMBL/GenBank/DDBJ whole genome shotgun (WGS) entry which is preliminary data.</text>
</comment>
<evidence type="ECO:0000313" key="5">
    <source>
        <dbReference type="Proteomes" id="UP000474159"/>
    </source>
</evidence>
<keyword evidence="2" id="KW-0238">DNA-binding</keyword>
<dbReference type="CDD" id="cd13836">
    <property type="entry name" value="IHF_B"/>
    <property type="match status" value="1"/>
</dbReference>
<dbReference type="RefSeq" id="WP_151005038.1">
    <property type="nucleotide sequence ID" value="NZ_BPQY01000167.1"/>
</dbReference>
<dbReference type="Proteomes" id="UP000474159">
    <property type="component" value="Unassembled WGS sequence"/>
</dbReference>
<reference evidence="4 5" key="1">
    <citation type="submission" date="2019-09" db="EMBL/GenBank/DDBJ databases">
        <title>YIM 48816 draft genome.</title>
        <authorList>
            <person name="Jiang L."/>
        </authorList>
    </citation>
    <scope>NUCLEOTIDE SEQUENCE [LARGE SCALE GENOMIC DNA]</scope>
    <source>
        <strain evidence="4 5">YIM 48816</strain>
    </source>
</reference>
<proteinExistence type="inferred from homology"/>
<dbReference type="GO" id="GO:0003677">
    <property type="term" value="F:DNA binding"/>
    <property type="evidence" value="ECO:0007669"/>
    <property type="project" value="UniProtKB-KW"/>
</dbReference>
<dbReference type="GO" id="GO:0030527">
    <property type="term" value="F:structural constituent of chromatin"/>
    <property type="evidence" value="ECO:0007669"/>
    <property type="project" value="InterPro"/>
</dbReference>
<protein>
    <submittedName>
        <fullName evidence="4">Integration host factor subunit beta</fullName>
    </submittedName>
</protein>
<organism evidence="4 5">
    <name type="scientific">Methylobacterium soli</name>
    <dbReference type="NCBI Taxonomy" id="553447"/>
    <lineage>
        <taxon>Bacteria</taxon>
        <taxon>Pseudomonadati</taxon>
        <taxon>Pseudomonadota</taxon>
        <taxon>Alphaproteobacteria</taxon>
        <taxon>Hyphomicrobiales</taxon>
        <taxon>Methylobacteriaceae</taxon>
        <taxon>Methylobacterium</taxon>
    </lineage>
</organism>
<dbReference type="SMART" id="SM00411">
    <property type="entry name" value="BHL"/>
    <property type="match status" value="1"/>
</dbReference>
<sequence length="109" mass="12239">MIKSDLVLRIAEMNPHLYERECEAVVKTILDRISEALAAGDRVEIRGFGAFSVTTTRARQGRNPRTGESVAVAEKKNVSFKTGKDMRQRLNPHEPETPQEIVARMMKAS</sequence>
<dbReference type="PANTHER" id="PTHR33175">
    <property type="entry name" value="DNA-BINDING PROTEIN HU"/>
    <property type="match status" value="1"/>
</dbReference>
<evidence type="ECO:0000256" key="1">
    <source>
        <dbReference type="ARBA" id="ARBA00010529"/>
    </source>
</evidence>
<dbReference type="AlphaFoldDB" id="A0A6L3SPI7"/>
<dbReference type="PANTHER" id="PTHR33175:SF5">
    <property type="entry name" value="INTEGRATION HOST FACTOR SUBUNIT BETA"/>
    <property type="match status" value="1"/>
</dbReference>
<dbReference type="InterPro" id="IPR010992">
    <property type="entry name" value="IHF-like_DNA-bd_dom_sf"/>
</dbReference>
<dbReference type="OrthoDB" id="7997693at2"/>